<dbReference type="AlphaFoldDB" id="A0A914A2J9"/>
<protein>
    <recommendedName>
        <fullName evidence="8">Interleukin 17-like protein</fullName>
    </recommendedName>
</protein>
<accession>A0A914A2J9</accession>
<evidence type="ECO:0008006" key="8">
    <source>
        <dbReference type="Google" id="ProtNLM"/>
    </source>
</evidence>
<dbReference type="RefSeq" id="XP_038057596.1">
    <property type="nucleotide sequence ID" value="XM_038201668.1"/>
</dbReference>
<dbReference type="Gene3D" id="2.10.90.10">
    <property type="entry name" value="Cystine-knot cytokines"/>
    <property type="match status" value="1"/>
</dbReference>
<reference evidence="6" key="1">
    <citation type="submission" date="2022-11" db="UniProtKB">
        <authorList>
            <consortium name="EnsemblMetazoa"/>
        </authorList>
    </citation>
    <scope>IDENTIFICATION</scope>
</reference>
<dbReference type="GO" id="GO:0005576">
    <property type="term" value="C:extracellular region"/>
    <property type="evidence" value="ECO:0007669"/>
    <property type="project" value="UniProtKB-SubCell"/>
</dbReference>
<name>A0A914A2J9_PATMI</name>
<sequence>MESKINFSKSVLAVFMTVAALFAGLGQAKSVAGMSGTCLSPIATAYLYPQTTTLALHPMLDTPFQDGSNPQQSACPSTVTSSDPLSLRSTCPFEYLTNYDRDRIPAAIQEARCLCDGCLDAYTGQQSPDLVCQPIRYAMQVMRKSPTTPINGFEMYSLTTQDITVGCACSRLV</sequence>
<comment type="subcellular location">
    <subcellularLocation>
        <location evidence="1">Secreted</location>
    </subcellularLocation>
</comment>
<organism evidence="6 7">
    <name type="scientific">Patiria miniata</name>
    <name type="common">Bat star</name>
    <name type="synonym">Asterina miniata</name>
    <dbReference type="NCBI Taxonomy" id="46514"/>
    <lineage>
        <taxon>Eukaryota</taxon>
        <taxon>Metazoa</taxon>
        <taxon>Echinodermata</taxon>
        <taxon>Eleutherozoa</taxon>
        <taxon>Asterozoa</taxon>
        <taxon>Asteroidea</taxon>
        <taxon>Valvatacea</taxon>
        <taxon>Valvatida</taxon>
        <taxon>Asterinidae</taxon>
        <taxon>Patiria</taxon>
    </lineage>
</organism>
<dbReference type="GeneID" id="119729144"/>
<keyword evidence="3" id="KW-0964">Secreted</keyword>
<dbReference type="Pfam" id="PF06083">
    <property type="entry name" value="IL17"/>
    <property type="match status" value="1"/>
</dbReference>
<evidence type="ECO:0000256" key="4">
    <source>
        <dbReference type="ARBA" id="ARBA00022729"/>
    </source>
</evidence>
<dbReference type="Proteomes" id="UP000887568">
    <property type="component" value="Unplaced"/>
</dbReference>
<dbReference type="InterPro" id="IPR029034">
    <property type="entry name" value="Cystine-knot_cytokine"/>
</dbReference>
<evidence type="ECO:0000256" key="1">
    <source>
        <dbReference type="ARBA" id="ARBA00004613"/>
    </source>
</evidence>
<evidence type="ECO:0000313" key="7">
    <source>
        <dbReference type="Proteomes" id="UP000887568"/>
    </source>
</evidence>
<evidence type="ECO:0000256" key="2">
    <source>
        <dbReference type="ARBA" id="ARBA00007236"/>
    </source>
</evidence>
<dbReference type="EnsemblMetazoa" id="XM_038201668.1">
    <property type="protein sequence ID" value="XP_038057596.1"/>
    <property type="gene ID" value="LOC119729144"/>
</dbReference>
<dbReference type="SUPFAM" id="SSF57501">
    <property type="entry name" value="Cystine-knot cytokines"/>
    <property type="match status" value="1"/>
</dbReference>
<dbReference type="InterPro" id="IPR010345">
    <property type="entry name" value="IL-17_fam"/>
</dbReference>
<dbReference type="GO" id="GO:0005125">
    <property type="term" value="F:cytokine activity"/>
    <property type="evidence" value="ECO:0007669"/>
    <property type="project" value="InterPro"/>
</dbReference>
<evidence type="ECO:0000313" key="6">
    <source>
        <dbReference type="EnsemblMetazoa" id="XP_038057596.1"/>
    </source>
</evidence>
<proteinExistence type="inferred from homology"/>
<comment type="similarity">
    <text evidence="2">Belongs to the IL-17 family.</text>
</comment>
<feature type="signal peptide" evidence="5">
    <location>
        <begin position="1"/>
        <end position="28"/>
    </location>
</feature>
<evidence type="ECO:0000256" key="5">
    <source>
        <dbReference type="SAM" id="SignalP"/>
    </source>
</evidence>
<keyword evidence="4 5" id="KW-0732">Signal</keyword>
<feature type="chain" id="PRO_5037599006" description="Interleukin 17-like protein" evidence="5">
    <location>
        <begin position="29"/>
        <end position="173"/>
    </location>
</feature>
<evidence type="ECO:0000256" key="3">
    <source>
        <dbReference type="ARBA" id="ARBA00022525"/>
    </source>
</evidence>
<keyword evidence="7" id="KW-1185">Reference proteome</keyword>
<dbReference type="OMA" id="PINGFEM"/>
<dbReference type="OrthoDB" id="6038945at2759"/>